<sequence>MRLRSVLALLALLSASPLPSLAGPVPDQAALRDQTSRLAIAVLGEICLLNIGDANGIATAAAPGGEFGFIEAPADLTAPLLGDRGGYVRVLRRPGMGAVTLVASKDGDCSVMAEYADAAAIRTHLLSMVERGGLRNGGSLVVLDTREDNGVRLTDYALNPQGWFAELLAKRFNGEGAAPLPLVTAIAPPGRAASEAILSVRRPPTAH</sequence>
<evidence type="ECO:0000313" key="3">
    <source>
        <dbReference type="Proteomes" id="UP001597296"/>
    </source>
</evidence>
<dbReference type="RefSeq" id="WP_377317251.1">
    <property type="nucleotide sequence ID" value="NZ_JBHUIY010000027.1"/>
</dbReference>
<dbReference type="Proteomes" id="UP001597296">
    <property type="component" value="Unassembled WGS sequence"/>
</dbReference>
<keyword evidence="1" id="KW-0732">Signal</keyword>
<comment type="caution">
    <text evidence="2">The sequence shown here is derived from an EMBL/GenBank/DDBJ whole genome shotgun (WGS) entry which is preliminary data.</text>
</comment>
<evidence type="ECO:0000313" key="2">
    <source>
        <dbReference type="EMBL" id="MFD2234737.1"/>
    </source>
</evidence>
<feature type="chain" id="PRO_5046322854" evidence="1">
    <location>
        <begin position="23"/>
        <end position="207"/>
    </location>
</feature>
<reference evidence="3" key="1">
    <citation type="journal article" date="2019" name="Int. J. Syst. Evol. Microbiol.">
        <title>The Global Catalogue of Microorganisms (GCM) 10K type strain sequencing project: providing services to taxonomists for standard genome sequencing and annotation.</title>
        <authorList>
            <consortium name="The Broad Institute Genomics Platform"/>
            <consortium name="The Broad Institute Genome Sequencing Center for Infectious Disease"/>
            <person name="Wu L."/>
            <person name="Ma J."/>
        </authorList>
    </citation>
    <scope>NUCLEOTIDE SEQUENCE [LARGE SCALE GENOMIC DNA]</scope>
    <source>
        <strain evidence="3">KCTC 15012</strain>
    </source>
</reference>
<evidence type="ECO:0000256" key="1">
    <source>
        <dbReference type="SAM" id="SignalP"/>
    </source>
</evidence>
<proteinExistence type="predicted"/>
<gene>
    <name evidence="2" type="ORF">ACFSNB_13065</name>
</gene>
<accession>A0ABW5CFI6</accession>
<dbReference type="EMBL" id="JBHUIY010000027">
    <property type="protein sequence ID" value="MFD2234737.1"/>
    <property type="molecule type" value="Genomic_DNA"/>
</dbReference>
<protein>
    <submittedName>
        <fullName evidence="2">Uncharacterized protein</fullName>
    </submittedName>
</protein>
<feature type="signal peptide" evidence="1">
    <location>
        <begin position="1"/>
        <end position="22"/>
    </location>
</feature>
<organism evidence="2 3">
    <name type="scientific">Phaeospirillum tilakii</name>
    <dbReference type="NCBI Taxonomy" id="741673"/>
    <lineage>
        <taxon>Bacteria</taxon>
        <taxon>Pseudomonadati</taxon>
        <taxon>Pseudomonadota</taxon>
        <taxon>Alphaproteobacteria</taxon>
        <taxon>Rhodospirillales</taxon>
        <taxon>Rhodospirillaceae</taxon>
        <taxon>Phaeospirillum</taxon>
    </lineage>
</organism>
<name>A0ABW5CFI6_9PROT</name>
<keyword evidence="3" id="KW-1185">Reference proteome</keyword>